<evidence type="ECO:0000313" key="2">
    <source>
        <dbReference type="EMBL" id="CAA7050756.1"/>
    </source>
</evidence>
<dbReference type="InterPro" id="IPR017451">
    <property type="entry name" value="F-box-assoc_interact_dom"/>
</dbReference>
<dbReference type="OrthoDB" id="1752062at2759"/>
<name>A0A6D2KFY0_9BRAS</name>
<feature type="domain" description="F-box associated beta-propeller type 1" evidence="1">
    <location>
        <begin position="43"/>
        <end position="289"/>
    </location>
</feature>
<dbReference type="InterPro" id="IPR011043">
    <property type="entry name" value="Gal_Oxase/kelch_b-propeller"/>
</dbReference>
<dbReference type="SUPFAM" id="SSF50965">
    <property type="entry name" value="Galactose oxidase, central domain"/>
    <property type="match status" value="1"/>
</dbReference>
<dbReference type="AlphaFoldDB" id="A0A6D2KFY0"/>
<keyword evidence="3" id="KW-1185">Reference proteome</keyword>
<evidence type="ECO:0000259" key="1">
    <source>
        <dbReference type="Pfam" id="PF07734"/>
    </source>
</evidence>
<sequence>MSNQQSSHLISLHEDGLYLLDLNKTTSLKLDLPFTLPALNEPVCILHCHGMMCFTLKGNDDLAIWNPASKKFKRIPMVEPGQTTNLLGFGYDRFSDDYKIVTIIARKTYIYTFKESSWRESVPVTAPECKLIYRTGTAVDHCMYWIADRSHIKNFRKESTILCFDFANEEYQEVACPFLTKEKFSSWFGVLSGDVCLVNHYPVLHNDICVWRPGRVDKKIEHWSSDPWIHMRKALEGIQSVDIGFACIARNDEVFIVVKGRGNGDDKVMVYDKRQEMFIEVPFGSSLKGFRCMSTYICQ</sequence>
<accession>A0A6D2KFY0</accession>
<reference evidence="2" key="1">
    <citation type="submission" date="2020-01" db="EMBL/GenBank/DDBJ databases">
        <authorList>
            <person name="Mishra B."/>
        </authorList>
    </citation>
    <scope>NUCLEOTIDE SEQUENCE [LARGE SCALE GENOMIC DNA]</scope>
</reference>
<evidence type="ECO:0000313" key="3">
    <source>
        <dbReference type="Proteomes" id="UP000467841"/>
    </source>
</evidence>
<dbReference type="InterPro" id="IPR006527">
    <property type="entry name" value="F-box-assoc_dom_typ1"/>
</dbReference>
<gene>
    <name evidence="2" type="ORF">MERR_LOCUS37991</name>
</gene>
<comment type="caution">
    <text evidence="2">The sequence shown here is derived from an EMBL/GenBank/DDBJ whole genome shotgun (WGS) entry which is preliminary data.</text>
</comment>
<proteinExistence type="predicted"/>
<dbReference type="EMBL" id="CACVBM020001452">
    <property type="protein sequence ID" value="CAA7050756.1"/>
    <property type="molecule type" value="Genomic_DNA"/>
</dbReference>
<dbReference type="PANTHER" id="PTHR31672">
    <property type="entry name" value="BNACNNG10540D PROTEIN"/>
    <property type="match status" value="1"/>
</dbReference>
<dbReference type="Proteomes" id="UP000467841">
    <property type="component" value="Unassembled WGS sequence"/>
</dbReference>
<protein>
    <recommendedName>
        <fullName evidence="1">F-box associated beta-propeller type 1 domain-containing protein</fullName>
    </recommendedName>
</protein>
<dbReference type="NCBIfam" id="TIGR01640">
    <property type="entry name" value="F_box_assoc_1"/>
    <property type="match status" value="1"/>
</dbReference>
<dbReference type="InterPro" id="IPR050796">
    <property type="entry name" value="SCF_F-box_component"/>
</dbReference>
<dbReference type="PANTHER" id="PTHR31672:SF13">
    <property type="entry name" value="F-BOX PROTEIN CPR30-LIKE"/>
    <property type="match status" value="1"/>
</dbReference>
<organism evidence="2 3">
    <name type="scientific">Microthlaspi erraticum</name>
    <dbReference type="NCBI Taxonomy" id="1685480"/>
    <lineage>
        <taxon>Eukaryota</taxon>
        <taxon>Viridiplantae</taxon>
        <taxon>Streptophyta</taxon>
        <taxon>Embryophyta</taxon>
        <taxon>Tracheophyta</taxon>
        <taxon>Spermatophyta</taxon>
        <taxon>Magnoliopsida</taxon>
        <taxon>eudicotyledons</taxon>
        <taxon>Gunneridae</taxon>
        <taxon>Pentapetalae</taxon>
        <taxon>rosids</taxon>
        <taxon>malvids</taxon>
        <taxon>Brassicales</taxon>
        <taxon>Brassicaceae</taxon>
        <taxon>Coluteocarpeae</taxon>
        <taxon>Microthlaspi</taxon>
    </lineage>
</organism>
<dbReference type="Pfam" id="PF07734">
    <property type="entry name" value="FBA_1"/>
    <property type="match status" value="1"/>
</dbReference>